<dbReference type="GO" id="GO:0004850">
    <property type="term" value="F:uridine phosphorylase activity"/>
    <property type="evidence" value="ECO:0007669"/>
    <property type="project" value="UniProtKB-EC"/>
</dbReference>
<sequence length="254" mass="28571">MIHKHEIPILEFDDSPQAVIMPTHEDLDLDLPARCIYAFLEEEIERYANAVEADKVGEFVSATKTYPIFVMTYNGEEICLAQAPVGSAAAAQFLDWLIGYGVKQIISTGTCGVLVNMKENVFLIPTRALRDEGASYHYVAPSRYIDMNKQALEAIEKTLKQKKIPYEEVMTWSTDGFYRETPDKVSYRIEEGCSVVEMECSALAAVAQLRGAIWGLLLFTADSLVDIDNYDQRDWGSEAFDKALELCLDIIVQM</sequence>
<reference evidence="6" key="1">
    <citation type="submission" date="2013-12" db="EMBL/GenBank/DDBJ databases">
        <title>Genome sequences of Streptococcus thermophilus strains MTH17CL396 and M17PTZA496 isolated from Fontina cheese in Valle d'Aosta region (Italy).</title>
        <authorList>
            <person name="Treu L."/>
            <person name="Giacomini A."/>
            <person name="Corich V."/>
            <person name="Vendramin V."/>
            <person name="Bovo B."/>
        </authorList>
    </citation>
    <scope>NUCLEOTIDE SEQUENCE [LARGE SCALE GENOMIC DNA]</scope>
    <source>
        <strain evidence="6">M17PTZA496</strain>
    </source>
</reference>
<dbReference type="PATRIC" id="fig|1433289.7.peg.1142"/>
<dbReference type="PANTHER" id="PTHR43691:SF11">
    <property type="entry name" value="FI09636P-RELATED"/>
    <property type="match status" value="1"/>
</dbReference>
<dbReference type="SUPFAM" id="SSF53167">
    <property type="entry name" value="Purine and uridine phosphorylases"/>
    <property type="match status" value="1"/>
</dbReference>
<dbReference type="GO" id="GO:0004731">
    <property type="term" value="F:purine-nucleoside phosphorylase activity"/>
    <property type="evidence" value="ECO:0007669"/>
    <property type="project" value="TreeGrafter"/>
</dbReference>
<dbReference type="AlphaFoldDB" id="A0A0E2Q418"/>
<proteinExistence type="predicted"/>
<evidence type="ECO:0000259" key="4">
    <source>
        <dbReference type="Pfam" id="PF01048"/>
    </source>
</evidence>
<dbReference type="PANTHER" id="PTHR43691">
    <property type="entry name" value="URIDINE PHOSPHORYLASE"/>
    <property type="match status" value="1"/>
</dbReference>
<dbReference type="GO" id="GO:0005829">
    <property type="term" value="C:cytosol"/>
    <property type="evidence" value="ECO:0007669"/>
    <property type="project" value="TreeGrafter"/>
</dbReference>
<dbReference type="InterPro" id="IPR035994">
    <property type="entry name" value="Nucleoside_phosphorylase_sf"/>
</dbReference>
<dbReference type="Pfam" id="PF01048">
    <property type="entry name" value="PNP_UDP_1"/>
    <property type="match status" value="1"/>
</dbReference>
<dbReference type="EC" id="2.4.2.3" evidence="1"/>
<dbReference type="RefSeq" id="WP_084828792.1">
    <property type="nucleotide sequence ID" value="NZ_CM002372.1"/>
</dbReference>
<comment type="catalytic activity">
    <reaction evidence="3">
        <text>uridine + phosphate = alpha-D-ribose 1-phosphate + uracil</text>
        <dbReference type="Rhea" id="RHEA:24388"/>
        <dbReference type="ChEBI" id="CHEBI:16704"/>
        <dbReference type="ChEBI" id="CHEBI:17568"/>
        <dbReference type="ChEBI" id="CHEBI:43474"/>
        <dbReference type="ChEBI" id="CHEBI:57720"/>
        <dbReference type="EC" id="2.4.2.3"/>
    </reaction>
</comment>
<dbReference type="HOGENOM" id="CLU_068457_1_1_9"/>
<evidence type="ECO:0000313" key="5">
    <source>
        <dbReference type="EMBL" id="ETW89659.1"/>
    </source>
</evidence>
<evidence type="ECO:0000313" key="6">
    <source>
        <dbReference type="Proteomes" id="UP000024559"/>
    </source>
</evidence>
<dbReference type="CDD" id="cd09007">
    <property type="entry name" value="NP-I_spr0068"/>
    <property type="match status" value="1"/>
</dbReference>
<dbReference type="Proteomes" id="UP000024559">
    <property type="component" value="Chromosome"/>
</dbReference>
<name>A0A0E2Q418_STRTR</name>
<dbReference type="EMBL" id="AZJT01000045">
    <property type="protein sequence ID" value="ETW89659.1"/>
    <property type="molecule type" value="Genomic_DNA"/>
</dbReference>
<protein>
    <recommendedName>
        <fullName evidence="2">Uridine phosphorylase</fullName>
        <ecNumber evidence="1">2.4.2.3</ecNumber>
    </recommendedName>
</protein>
<evidence type="ECO:0000256" key="2">
    <source>
        <dbReference type="ARBA" id="ARBA00021980"/>
    </source>
</evidence>
<evidence type="ECO:0000256" key="1">
    <source>
        <dbReference type="ARBA" id="ARBA00011888"/>
    </source>
</evidence>
<dbReference type="GO" id="GO:0006152">
    <property type="term" value="P:purine nucleoside catabolic process"/>
    <property type="evidence" value="ECO:0007669"/>
    <property type="project" value="TreeGrafter"/>
</dbReference>
<accession>A0A0E2Q418</accession>
<organism evidence="5 6">
    <name type="scientific">Streptococcus thermophilus M17PTZA496</name>
    <dbReference type="NCBI Taxonomy" id="1433289"/>
    <lineage>
        <taxon>Bacteria</taxon>
        <taxon>Bacillati</taxon>
        <taxon>Bacillota</taxon>
        <taxon>Bacilli</taxon>
        <taxon>Lactobacillales</taxon>
        <taxon>Streptococcaceae</taxon>
        <taxon>Streptococcus</taxon>
    </lineage>
</organism>
<gene>
    <name evidence="5" type="ORF">X841_05600</name>
</gene>
<comment type="caution">
    <text evidence="5">The sequence shown here is derived from an EMBL/GenBank/DDBJ whole genome shotgun (WGS) entry which is preliminary data.</text>
</comment>
<dbReference type="Gene3D" id="3.40.50.1580">
    <property type="entry name" value="Nucleoside phosphorylase domain"/>
    <property type="match status" value="1"/>
</dbReference>
<dbReference type="InterPro" id="IPR000845">
    <property type="entry name" value="Nucleoside_phosphorylase_d"/>
</dbReference>
<feature type="domain" description="Nucleoside phosphorylase" evidence="4">
    <location>
        <begin position="35"/>
        <end position="231"/>
    </location>
</feature>
<evidence type="ECO:0000256" key="3">
    <source>
        <dbReference type="ARBA" id="ARBA00048447"/>
    </source>
</evidence>